<organism evidence="2">
    <name type="scientific">Eucalyptus grandis</name>
    <name type="common">Flooded gum</name>
    <dbReference type="NCBI Taxonomy" id="71139"/>
    <lineage>
        <taxon>Eukaryota</taxon>
        <taxon>Viridiplantae</taxon>
        <taxon>Streptophyta</taxon>
        <taxon>Embryophyta</taxon>
        <taxon>Tracheophyta</taxon>
        <taxon>Spermatophyta</taxon>
        <taxon>Magnoliopsida</taxon>
        <taxon>eudicotyledons</taxon>
        <taxon>Gunneridae</taxon>
        <taxon>Pentapetalae</taxon>
        <taxon>rosids</taxon>
        <taxon>malvids</taxon>
        <taxon>Myrtales</taxon>
        <taxon>Myrtaceae</taxon>
        <taxon>Myrtoideae</taxon>
        <taxon>Eucalypteae</taxon>
        <taxon>Eucalyptus</taxon>
    </lineage>
</organism>
<evidence type="ECO:0000256" key="1">
    <source>
        <dbReference type="SAM" id="Phobius"/>
    </source>
</evidence>
<keyword evidence="1" id="KW-1133">Transmembrane helix</keyword>
<keyword evidence="1" id="KW-0472">Membrane</keyword>
<protein>
    <submittedName>
        <fullName evidence="2">Uncharacterized protein</fullName>
    </submittedName>
</protein>
<keyword evidence="1" id="KW-0812">Transmembrane</keyword>
<accession>A0A059CZX1</accession>
<feature type="transmembrane region" description="Helical" evidence="1">
    <location>
        <begin position="71"/>
        <end position="94"/>
    </location>
</feature>
<dbReference type="Gramene" id="KCW83490">
    <property type="protein sequence ID" value="KCW83490"/>
    <property type="gene ID" value="EUGRSUZ_B00397"/>
</dbReference>
<dbReference type="EMBL" id="KK198754">
    <property type="protein sequence ID" value="KCW83490.1"/>
    <property type="molecule type" value="Genomic_DNA"/>
</dbReference>
<sequence length="144" mass="16388">MKRNKKRVVPRVACLFIRLCIVDGVEERLEFIVVLDYFLLHVHRLRCSHLNCIAVAVISVLILHPQGILDIILGHHITGAVVTSYASVVTAVILRNGQGGRSAALLLRLVEQGKRAVWWGHAQFQLRRHVFRDRRDLVLLPVHL</sequence>
<reference evidence="2" key="1">
    <citation type="submission" date="2013-07" db="EMBL/GenBank/DDBJ databases">
        <title>The genome of Eucalyptus grandis.</title>
        <authorList>
            <person name="Schmutz J."/>
            <person name="Hayes R."/>
            <person name="Myburg A."/>
            <person name="Tuskan G."/>
            <person name="Grattapaglia D."/>
            <person name="Rokhsar D.S."/>
        </authorList>
    </citation>
    <scope>NUCLEOTIDE SEQUENCE</scope>
    <source>
        <tissue evidence="2">Leaf extractions</tissue>
    </source>
</reference>
<dbReference type="InParanoid" id="A0A059CZX1"/>
<evidence type="ECO:0000313" key="2">
    <source>
        <dbReference type="EMBL" id="KCW83490.1"/>
    </source>
</evidence>
<feature type="transmembrane region" description="Helical" evidence="1">
    <location>
        <begin position="47"/>
        <end position="65"/>
    </location>
</feature>
<proteinExistence type="predicted"/>
<name>A0A059CZX1_EUCGR</name>
<dbReference type="AlphaFoldDB" id="A0A059CZX1"/>
<gene>
    <name evidence="2" type="ORF">EUGRSUZ_B00397</name>
</gene>